<dbReference type="Proteomes" id="UP001055439">
    <property type="component" value="Chromosome 6"/>
</dbReference>
<dbReference type="EMBL" id="CP097508">
    <property type="protein sequence ID" value="URE10156.1"/>
    <property type="molecule type" value="Genomic_DNA"/>
</dbReference>
<evidence type="ECO:0000313" key="2">
    <source>
        <dbReference type="Proteomes" id="UP001055439"/>
    </source>
</evidence>
<organism evidence="1 2">
    <name type="scientific">Musa troglodytarum</name>
    <name type="common">fe'i banana</name>
    <dbReference type="NCBI Taxonomy" id="320322"/>
    <lineage>
        <taxon>Eukaryota</taxon>
        <taxon>Viridiplantae</taxon>
        <taxon>Streptophyta</taxon>
        <taxon>Embryophyta</taxon>
        <taxon>Tracheophyta</taxon>
        <taxon>Spermatophyta</taxon>
        <taxon>Magnoliopsida</taxon>
        <taxon>Liliopsida</taxon>
        <taxon>Zingiberales</taxon>
        <taxon>Musaceae</taxon>
        <taxon>Musa</taxon>
    </lineage>
</organism>
<dbReference type="OrthoDB" id="10582803at2759"/>
<protein>
    <submittedName>
        <fullName evidence="1">Uncharacterized protein</fullName>
    </submittedName>
</protein>
<accession>A0A9E7G747</accession>
<dbReference type="AlphaFoldDB" id="A0A9E7G747"/>
<sequence>MAEQVRDLVRVGIDSGRALILDSKFLGKLSKVSALWQHMPQCQHEPKRHCPQKLPPLCKEAPKASKLEQLFCVFCLCPLEEVEEIEILCCNPGTRSGIQMLRKGTMWALASAGR</sequence>
<evidence type="ECO:0000313" key="1">
    <source>
        <dbReference type="EMBL" id="URE10156.1"/>
    </source>
</evidence>
<name>A0A9E7G747_9LILI</name>
<proteinExistence type="predicted"/>
<keyword evidence="2" id="KW-1185">Reference proteome</keyword>
<gene>
    <name evidence="1" type="ORF">MUK42_37340</name>
</gene>
<reference evidence="1" key="1">
    <citation type="submission" date="2022-05" db="EMBL/GenBank/DDBJ databases">
        <title>The Musa troglodytarum L. genome provides insights into the mechanism of non-climacteric behaviour and enrichment of carotenoids.</title>
        <authorList>
            <person name="Wang J."/>
        </authorList>
    </citation>
    <scope>NUCLEOTIDE SEQUENCE</scope>
    <source>
        <tissue evidence="1">Leaf</tissue>
    </source>
</reference>